<dbReference type="GeneID" id="78776715"/>
<protein>
    <submittedName>
        <fullName evidence="1">Uncharacterized protein</fullName>
    </submittedName>
</protein>
<accession>A0A6A5GB34</accession>
<dbReference type="CTD" id="78776715"/>
<dbReference type="EMBL" id="WUAV01000005">
    <property type="protein sequence ID" value="KAF1752230.1"/>
    <property type="molecule type" value="Genomic_DNA"/>
</dbReference>
<reference evidence="1 2" key="1">
    <citation type="submission" date="2019-12" db="EMBL/GenBank/DDBJ databases">
        <title>Chromosome-level assembly of the Caenorhabditis remanei genome.</title>
        <authorList>
            <person name="Teterina A.A."/>
            <person name="Willis J.H."/>
            <person name="Phillips P.C."/>
        </authorList>
    </citation>
    <scope>NUCLEOTIDE SEQUENCE [LARGE SCALE GENOMIC DNA]</scope>
    <source>
        <strain evidence="1 2">PX506</strain>
        <tissue evidence="1">Whole organism</tissue>
    </source>
</reference>
<dbReference type="AlphaFoldDB" id="A0A6A5GB34"/>
<comment type="caution">
    <text evidence="1">The sequence shown here is derived from an EMBL/GenBank/DDBJ whole genome shotgun (WGS) entry which is preliminary data.</text>
</comment>
<dbReference type="KEGG" id="crq:GCK72_018784"/>
<name>A0A6A5GB34_CAERE</name>
<dbReference type="Proteomes" id="UP000483820">
    <property type="component" value="Chromosome V"/>
</dbReference>
<evidence type="ECO:0000313" key="1">
    <source>
        <dbReference type="EMBL" id="KAF1752230.1"/>
    </source>
</evidence>
<proteinExistence type="predicted"/>
<evidence type="ECO:0000313" key="2">
    <source>
        <dbReference type="Proteomes" id="UP000483820"/>
    </source>
</evidence>
<gene>
    <name evidence="1" type="ORF">GCK72_018784</name>
</gene>
<dbReference type="RefSeq" id="XP_053581653.1">
    <property type="nucleotide sequence ID" value="XM_053732740.1"/>
</dbReference>
<sequence length="88" mass="10381">MSRMLRNKMPIAHFTNDSAALDTFRWSPRTSSKNLRVSGGEEPKWSEAILNRDENNTLRYKVISCFLISDHRRISELETTSVNEYHHW</sequence>
<organism evidence="1 2">
    <name type="scientific">Caenorhabditis remanei</name>
    <name type="common">Caenorhabditis vulgaris</name>
    <dbReference type="NCBI Taxonomy" id="31234"/>
    <lineage>
        <taxon>Eukaryota</taxon>
        <taxon>Metazoa</taxon>
        <taxon>Ecdysozoa</taxon>
        <taxon>Nematoda</taxon>
        <taxon>Chromadorea</taxon>
        <taxon>Rhabditida</taxon>
        <taxon>Rhabditina</taxon>
        <taxon>Rhabditomorpha</taxon>
        <taxon>Rhabditoidea</taxon>
        <taxon>Rhabditidae</taxon>
        <taxon>Peloderinae</taxon>
        <taxon>Caenorhabditis</taxon>
    </lineage>
</organism>